<dbReference type="AlphaFoldDB" id="A0A8H4KIK1"/>
<dbReference type="InterPro" id="IPR057373">
    <property type="entry name" value="ZNFX1"/>
</dbReference>
<protein>
    <recommendedName>
        <fullName evidence="8">Helicase ATP-binding domain-containing protein</fullName>
    </recommendedName>
</protein>
<dbReference type="InterPro" id="IPR041677">
    <property type="entry name" value="DNA2/NAM7_AAA_11"/>
</dbReference>
<feature type="domain" description="ZNFX1" evidence="5">
    <location>
        <begin position="106"/>
        <end position="222"/>
    </location>
</feature>
<dbReference type="SUPFAM" id="SSF52540">
    <property type="entry name" value="P-loop containing nucleoside triphosphate hydrolases"/>
    <property type="match status" value="1"/>
</dbReference>
<dbReference type="CDD" id="cd18808">
    <property type="entry name" value="SF1_C_Upf1"/>
    <property type="match status" value="1"/>
</dbReference>
<sequence>MGGTQKAPREQSPIEIITQHVTHKDNLSAPGNLPWQMMPEMPNPSELAMIDPAPLPQPPSDKESNEKDAKNSYLEFQYLMNRYEGTELLRQAVNAFRNDPAMMEGDDFYIYTQVHVQGYLFAKSGPACRISFSTERSSTRVAWSQSGRLTAGTLVVLSPRSDNFNKECFVAVVAARYLLGGLLPNPEDNEDENTPPRIEIIWSNCDTAVFDPEVEMVMLEAKGGYFETVRHTMVGLQHAAKAESKFETYIIDGSNKERTAAYLTDVPGQTPRVPERAALFDHSQKKAFDRMTHKELAVIQGPPGTGKTFTSVVALESYVQTLRAGQDSHEAVPPVIVAAQTNHALDQLLGRCSVEFDPIFARLGGRTEDEAIERCSLYNLRKDSKLSRGPTRGERVRKTALGRIEKLLLDCFPAYLISPEEFRQEGLISEEQYNSLDDPEWESADVVDTNTGEIIDNPFVHWLGNSIEPDTTYVYRPPTHQTEPPVNEEENINESREENDKERLQGDFFPMKFHFTGAISESISSARARNELKRHQNLWNINEKWRGALYRTLRRDLIIARAKRFPQLLKEYQAACVDVQISRVDRNVKIIKDEKIEILGCTTTGLSKYRGLIAALKPRILMIEEAAETREANISAALYPSLDQIVLVGDHQQLVPQVDVRELQQEPYNMNISMFERLVKLELPYSMLRVQRRMAPNIRDVVNAFYPKLTDHASVTDLKHRPPVPGMGRENLWWFYHEGQEMRDTDSPSFSNPDEANMIVGFVRYLVYNGVLPREITVLTFYNGQVALVREKLRQDPVLTNKNPTGEWSVRTVDGFQGEENKIVLLSTVRSSGPGFVSNENRAVVATSRAKCGMYIFGNAFALMRTPKGYQTWSTVYDKFNDRGHFNKFLPVTCENHGIKTLISCAEDWDTVSGGGCKKPCEHTCPEGHPCGLTCHPYDQPEVKCQSRCEKVLDCGHQCSSLCGTPCKCLQQQCQAPALSLPLQAPRLPRPSSKATLRAVGTGGKGQKKATKGKKGGASRWAPSPNSASTSEQSTLRASAYHNQVFPDAIAVGHNSVTSSHSSLQGPTSEELMEGDYFKNISKKWSPEKVLQKEQEANQMIKQFQSERSPGPVTKITTMFRQTKMTANCAREYGEISKSTYTTTNLATPEQVEEVSSEEDLMSFD</sequence>
<feature type="compositionally biased region" description="Basic residues" evidence="2">
    <location>
        <begin position="1006"/>
        <end position="1017"/>
    </location>
</feature>
<dbReference type="OrthoDB" id="409395at2759"/>
<comment type="caution">
    <text evidence="6">The sequence shown here is derived from an EMBL/GenBank/DDBJ whole genome shotgun (WGS) entry which is preliminary data.</text>
</comment>
<proteinExistence type="predicted"/>
<dbReference type="Pfam" id="PF13086">
    <property type="entry name" value="AAA_11"/>
    <property type="match status" value="1"/>
</dbReference>
<dbReference type="GO" id="GO:0031380">
    <property type="term" value="C:nuclear RNA-directed RNA polymerase complex"/>
    <property type="evidence" value="ECO:0007669"/>
    <property type="project" value="TreeGrafter"/>
</dbReference>
<dbReference type="EMBL" id="JAADJG010000207">
    <property type="protein sequence ID" value="KAF4451945.1"/>
    <property type="molecule type" value="Genomic_DNA"/>
</dbReference>
<dbReference type="InterPro" id="IPR045055">
    <property type="entry name" value="DNA2/NAM7-like"/>
</dbReference>
<dbReference type="GO" id="GO:0004386">
    <property type="term" value="F:helicase activity"/>
    <property type="evidence" value="ECO:0007669"/>
    <property type="project" value="InterPro"/>
</dbReference>
<keyword evidence="1" id="KW-0067">ATP-binding</keyword>
<feature type="domain" description="DNA2/NAM7 helicase helicase" evidence="3">
    <location>
        <begin position="280"/>
        <end position="658"/>
    </location>
</feature>
<feature type="region of interest" description="Disordered" evidence="2">
    <location>
        <begin position="476"/>
        <end position="501"/>
    </location>
</feature>
<evidence type="ECO:0000256" key="2">
    <source>
        <dbReference type="SAM" id="MobiDB-lite"/>
    </source>
</evidence>
<organism evidence="6 7">
    <name type="scientific">Fusarium austroafricanum</name>
    <dbReference type="NCBI Taxonomy" id="2364996"/>
    <lineage>
        <taxon>Eukaryota</taxon>
        <taxon>Fungi</taxon>
        <taxon>Dikarya</taxon>
        <taxon>Ascomycota</taxon>
        <taxon>Pezizomycotina</taxon>
        <taxon>Sordariomycetes</taxon>
        <taxon>Hypocreomycetidae</taxon>
        <taxon>Hypocreales</taxon>
        <taxon>Nectriaceae</taxon>
        <taxon>Fusarium</taxon>
        <taxon>Fusarium concolor species complex</taxon>
    </lineage>
</organism>
<evidence type="ECO:0000259" key="5">
    <source>
        <dbReference type="Pfam" id="PF25396"/>
    </source>
</evidence>
<evidence type="ECO:0000313" key="6">
    <source>
        <dbReference type="EMBL" id="KAF4451945.1"/>
    </source>
</evidence>
<gene>
    <name evidence="6" type="ORF">F53441_5140</name>
</gene>
<dbReference type="InterPro" id="IPR027417">
    <property type="entry name" value="P-loop_NTPase"/>
</dbReference>
<feature type="compositionally biased region" description="Polar residues" evidence="2">
    <location>
        <begin position="1024"/>
        <end position="1035"/>
    </location>
</feature>
<accession>A0A8H4KIK1</accession>
<keyword evidence="1" id="KW-0378">Hydrolase</keyword>
<dbReference type="Gene3D" id="3.40.50.300">
    <property type="entry name" value="P-loop containing nucleotide triphosphate hydrolases"/>
    <property type="match status" value="3"/>
</dbReference>
<feature type="domain" description="DNA2/NAM7 helicase-like C-terminal" evidence="4">
    <location>
        <begin position="671"/>
        <end position="860"/>
    </location>
</feature>
<evidence type="ECO:0000256" key="1">
    <source>
        <dbReference type="ARBA" id="ARBA00022806"/>
    </source>
</evidence>
<keyword evidence="1" id="KW-0547">Nucleotide-binding</keyword>
<feature type="region of interest" description="Disordered" evidence="2">
    <location>
        <begin position="19"/>
        <end position="68"/>
    </location>
</feature>
<dbReference type="InterPro" id="IPR041679">
    <property type="entry name" value="DNA2/NAM7-like_C"/>
</dbReference>
<dbReference type="InterPro" id="IPR047187">
    <property type="entry name" value="SF1_C_Upf1"/>
</dbReference>
<dbReference type="Pfam" id="PF25396">
    <property type="entry name" value="ZNFX1"/>
    <property type="match status" value="1"/>
</dbReference>
<evidence type="ECO:0000259" key="3">
    <source>
        <dbReference type="Pfam" id="PF13086"/>
    </source>
</evidence>
<evidence type="ECO:0000313" key="7">
    <source>
        <dbReference type="Proteomes" id="UP000605986"/>
    </source>
</evidence>
<name>A0A8H4KIK1_9HYPO</name>
<keyword evidence="7" id="KW-1185">Reference proteome</keyword>
<dbReference type="PANTHER" id="PTHR10887:SF341">
    <property type="entry name" value="NFX1-TYPE ZINC FINGER-CONTAINING PROTEIN 1"/>
    <property type="match status" value="1"/>
</dbReference>
<reference evidence="6" key="1">
    <citation type="submission" date="2020-01" db="EMBL/GenBank/DDBJ databases">
        <title>Identification and distribution of gene clusters putatively required for synthesis of sphingolipid metabolism inhibitors in phylogenetically diverse species of the filamentous fungus Fusarium.</title>
        <authorList>
            <person name="Kim H.-S."/>
            <person name="Busman M."/>
            <person name="Brown D.W."/>
            <person name="Divon H."/>
            <person name="Uhlig S."/>
            <person name="Proctor R.H."/>
        </authorList>
    </citation>
    <scope>NUCLEOTIDE SEQUENCE</scope>
    <source>
        <strain evidence="6">NRRL 53441</strain>
    </source>
</reference>
<feature type="region of interest" description="Disordered" evidence="2">
    <location>
        <begin position="985"/>
        <end position="1035"/>
    </location>
</feature>
<dbReference type="Proteomes" id="UP000605986">
    <property type="component" value="Unassembled WGS sequence"/>
</dbReference>
<dbReference type="Pfam" id="PF13087">
    <property type="entry name" value="AAA_12"/>
    <property type="match status" value="1"/>
</dbReference>
<evidence type="ECO:0008006" key="8">
    <source>
        <dbReference type="Google" id="ProtNLM"/>
    </source>
</evidence>
<dbReference type="GO" id="GO:0031048">
    <property type="term" value="P:regulatory ncRNA-mediated heterochromatin formation"/>
    <property type="evidence" value="ECO:0007669"/>
    <property type="project" value="TreeGrafter"/>
</dbReference>
<dbReference type="PANTHER" id="PTHR10887">
    <property type="entry name" value="DNA2/NAM7 HELICASE FAMILY"/>
    <property type="match status" value="1"/>
</dbReference>
<evidence type="ECO:0000259" key="4">
    <source>
        <dbReference type="Pfam" id="PF13087"/>
    </source>
</evidence>
<keyword evidence="1" id="KW-0347">Helicase</keyword>